<dbReference type="Proteomes" id="UP000800038">
    <property type="component" value="Unassembled WGS sequence"/>
</dbReference>
<evidence type="ECO:0000313" key="1">
    <source>
        <dbReference type="EMBL" id="KAF1939698.1"/>
    </source>
</evidence>
<dbReference type="AlphaFoldDB" id="A0A6A5SJB5"/>
<accession>A0A6A5SJB5</accession>
<dbReference type="EMBL" id="ML976076">
    <property type="protein sequence ID" value="KAF1939698.1"/>
    <property type="molecule type" value="Genomic_DNA"/>
</dbReference>
<keyword evidence="2" id="KW-1185">Reference proteome</keyword>
<proteinExistence type="predicted"/>
<reference evidence="1" key="1">
    <citation type="journal article" date="2020" name="Stud. Mycol.">
        <title>101 Dothideomycetes genomes: a test case for predicting lifestyles and emergence of pathogens.</title>
        <authorList>
            <person name="Haridas S."/>
            <person name="Albert R."/>
            <person name="Binder M."/>
            <person name="Bloem J."/>
            <person name="Labutti K."/>
            <person name="Salamov A."/>
            <person name="Andreopoulos B."/>
            <person name="Baker S."/>
            <person name="Barry K."/>
            <person name="Bills G."/>
            <person name="Bluhm B."/>
            <person name="Cannon C."/>
            <person name="Castanera R."/>
            <person name="Culley D."/>
            <person name="Daum C."/>
            <person name="Ezra D."/>
            <person name="Gonzalez J."/>
            <person name="Henrissat B."/>
            <person name="Kuo A."/>
            <person name="Liang C."/>
            <person name="Lipzen A."/>
            <person name="Lutzoni F."/>
            <person name="Magnuson J."/>
            <person name="Mondo S."/>
            <person name="Nolan M."/>
            <person name="Ohm R."/>
            <person name="Pangilinan J."/>
            <person name="Park H.-J."/>
            <person name="Ramirez L."/>
            <person name="Alfaro M."/>
            <person name="Sun H."/>
            <person name="Tritt A."/>
            <person name="Yoshinaga Y."/>
            <person name="Zwiers L.-H."/>
            <person name="Turgeon B."/>
            <person name="Goodwin S."/>
            <person name="Spatafora J."/>
            <person name="Crous P."/>
            <person name="Grigoriev I."/>
        </authorList>
    </citation>
    <scope>NUCLEOTIDE SEQUENCE</scope>
    <source>
        <strain evidence="1">CBS 161.51</strain>
    </source>
</reference>
<protein>
    <submittedName>
        <fullName evidence="1">Uncharacterized protein</fullName>
    </submittedName>
</protein>
<gene>
    <name evidence="1" type="ORF">EJ02DRAFT_424605</name>
</gene>
<organism evidence="1 2">
    <name type="scientific">Clathrospora elynae</name>
    <dbReference type="NCBI Taxonomy" id="706981"/>
    <lineage>
        <taxon>Eukaryota</taxon>
        <taxon>Fungi</taxon>
        <taxon>Dikarya</taxon>
        <taxon>Ascomycota</taxon>
        <taxon>Pezizomycotina</taxon>
        <taxon>Dothideomycetes</taxon>
        <taxon>Pleosporomycetidae</taxon>
        <taxon>Pleosporales</taxon>
        <taxon>Diademaceae</taxon>
        <taxon>Clathrospora</taxon>
    </lineage>
</organism>
<sequence>MLAAVVQWTIGKQLDGGTDMVTDANKRMNAIFQSIKRRPGGVLAMLNDRLKVEEKIKEKYRQIVLKVVGSIDFENGIKFPSEPKLHNCRLIWKETMDHLRVAVEIENKLIDHLPINESAGRLTRAGEDIASGRTREDELEDCIKYILNHLKSPYSVQTLMGGLCKSPNV</sequence>
<evidence type="ECO:0000313" key="2">
    <source>
        <dbReference type="Proteomes" id="UP000800038"/>
    </source>
</evidence>
<name>A0A6A5SJB5_9PLEO</name>